<keyword evidence="9" id="KW-1185">Reference proteome</keyword>
<dbReference type="PANTHER" id="PTHR24060">
    <property type="entry name" value="METABOTROPIC GLUTAMATE RECEPTOR"/>
    <property type="match status" value="1"/>
</dbReference>
<keyword evidence="4" id="KW-0472">Membrane</keyword>
<evidence type="ECO:0000256" key="3">
    <source>
        <dbReference type="ARBA" id="ARBA00022989"/>
    </source>
</evidence>
<dbReference type="AlphaFoldDB" id="A0A443SHV7"/>
<keyword evidence="3" id="KW-1133">Transmembrane helix</keyword>
<evidence type="ECO:0000256" key="5">
    <source>
        <dbReference type="ARBA" id="ARBA00023180"/>
    </source>
</evidence>
<comment type="caution">
    <text evidence="8">The sequence shown here is derived from an EMBL/GenBank/DDBJ whole genome shotgun (WGS) entry which is preliminary data.</text>
</comment>
<dbReference type="Proteomes" id="UP000288716">
    <property type="component" value="Unassembled WGS sequence"/>
</dbReference>
<dbReference type="EMBL" id="NCKV01002244">
    <property type="protein sequence ID" value="RWS27121.1"/>
    <property type="molecule type" value="Genomic_DNA"/>
</dbReference>
<dbReference type="InterPro" id="IPR028082">
    <property type="entry name" value="Peripla_BP_I"/>
</dbReference>
<evidence type="ECO:0000313" key="9">
    <source>
        <dbReference type="Proteomes" id="UP000288716"/>
    </source>
</evidence>
<evidence type="ECO:0000256" key="6">
    <source>
        <dbReference type="SAM" id="Coils"/>
    </source>
</evidence>
<dbReference type="SUPFAM" id="SSF53822">
    <property type="entry name" value="Periplasmic binding protein-like I"/>
    <property type="match status" value="1"/>
</dbReference>
<evidence type="ECO:0000256" key="4">
    <source>
        <dbReference type="ARBA" id="ARBA00023136"/>
    </source>
</evidence>
<dbReference type="InterPro" id="IPR001828">
    <property type="entry name" value="ANF_lig-bd_rcpt"/>
</dbReference>
<dbReference type="Gene3D" id="3.40.50.2300">
    <property type="match status" value="1"/>
</dbReference>
<keyword evidence="2" id="KW-0812">Transmembrane</keyword>
<dbReference type="VEuPathDB" id="VectorBase:LDEU004919"/>
<evidence type="ECO:0000259" key="7">
    <source>
        <dbReference type="Pfam" id="PF01094"/>
    </source>
</evidence>
<comment type="subcellular location">
    <subcellularLocation>
        <location evidence="1">Membrane</location>
    </subcellularLocation>
</comment>
<feature type="coiled-coil region" evidence="6">
    <location>
        <begin position="358"/>
        <end position="385"/>
    </location>
</feature>
<dbReference type="InterPro" id="IPR038550">
    <property type="entry name" value="GPCR_3_9-Cys_sf"/>
</dbReference>
<accession>A0A443SHV7</accession>
<reference evidence="8 9" key="1">
    <citation type="journal article" date="2018" name="Gigascience">
        <title>Genomes of trombidid mites reveal novel predicted allergens and laterally-transferred genes associated with secondary metabolism.</title>
        <authorList>
            <person name="Dong X."/>
            <person name="Chaisiri K."/>
            <person name="Xia D."/>
            <person name="Armstrong S.D."/>
            <person name="Fang Y."/>
            <person name="Donnelly M.J."/>
            <person name="Kadowaki T."/>
            <person name="McGarry J.W."/>
            <person name="Darby A.C."/>
            <person name="Makepeace B.L."/>
        </authorList>
    </citation>
    <scope>NUCLEOTIDE SEQUENCE [LARGE SCALE GENOMIC DNA]</scope>
    <source>
        <strain evidence="8">UoL-UT</strain>
    </source>
</reference>
<evidence type="ECO:0000313" key="8">
    <source>
        <dbReference type="EMBL" id="RWS27121.1"/>
    </source>
</evidence>
<dbReference type="InterPro" id="IPR050726">
    <property type="entry name" value="mGluR"/>
</dbReference>
<feature type="domain" description="Receptor ligand binding region" evidence="7">
    <location>
        <begin position="44"/>
        <end position="260"/>
    </location>
</feature>
<keyword evidence="6" id="KW-0175">Coiled coil</keyword>
<protein>
    <recommendedName>
        <fullName evidence="7">Receptor ligand binding region domain-containing protein</fullName>
    </recommendedName>
</protein>
<dbReference type="GO" id="GO:0016020">
    <property type="term" value="C:membrane"/>
    <property type="evidence" value="ECO:0007669"/>
    <property type="project" value="UniProtKB-SubCell"/>
</dbReference>
<evidence type="ECO:0000256" key="2">
    <source>
        <dbReference type="ARBA" id="ARBA00022692"/>
    </source>
</evidence>
<dbReference type="Gene3D" id="2.10.50.30">
    <property type="entry name" value="GPCR, family 3, nine cysteines domain"/>
    <property type="match status" value="1"/>
</dbReference>
<keyword evidence="5" id="KW-0325">Glycoprotein</keyword>
<name>A0A443SHV7_9ACAR</name>
<sequence length="404" mass="46196">MKWHQIQHVSLGHSEAYEFIAEMIKSHIQTNTMHSFESLSLYERLLSQSCDQIAQALITNSNTSVIVLMLNGIYDKCILESVYKKSLKTKFHWISVSFNQTSNFTGVETTANGLLSLNYQAKSNITEIFSDHVKSINVEGNTRNPLFYDYFIKRFCHITGNSSDSVQLCTDDKISEFRFLVFNDLYVDVINAVYAYAFAFKDVFTQTCGPSGTLCEKAQNVSADEFFHKYLMNVVFSDITGKQKFAFHNKERKFFVDIEQFRNQGGKFASIKVGDYIDSTLNFHKNLCFENFTSSCYPTCKNGYRKIGNPQNICCWICEKCGNNDIVVNDTECSSCKLGEIPNKNQTICQAVNLTYILENLSSTLLRVEEKLTNIESRMNTLEKDVFDIRLAQLYSGRNNLKGK</sequence>
<organism evidence="8 9">
    <name type="scientific">Leptotrombidium deliense</name>
    <dbReference type="NCBI Taxonomy" id="299467"/>
    <lineage>
        <taxon>Eukaryota</taxon>
        <taxon>Metazoa</taxon>
        <taxon>Ecdysozoa</taxon>
        <taxon>Arthropoda</taxon>
        <taxon>Chelicerata</taxon>
        <taxon>Arachnida</taxon>
        <taxon>Acari</taxon>
        <taxon>Acariformes</taxon>
        <taxon>Trombidiformes</taxon>
        <taxon>Prostigmata</taxon>
        <taxon>Anystina</taxon>
        <taxon>Parasitengona</taxon>
        <taxon>Trombiculoidea</taxon>
        <taxon>Trombiculidae</taxon>
        <taxon>Leptotrombidium</taxon>
    </lineage>
</organism>
<dbReference type="STRING" id="299467.A0A443SHV7"/>
<dbReference type="Pfam" id="PF01094">
    <property type="entry name" value="ANF_receptor"/>
    <property type="match status" value="1"/>
</dbReference>
<gene>
    <name evidence="8" type="ORF">B4U80_12894</name>
</gene>
<proteinExistence type="predicted"/>
<evidence type="ECO:0000256" key="1">
    <source>
        <dbReference type="ARBA" id="ARBA00004370"/>
    </source>
</evidence>